<evidence type="ECO:0000313" key="3">
    <source>
        <dbReference type="Proteomes" id="UP000500953"/>
    </source>
</evidence>
<evidence type="ECO:0000256" key="1">
    <source>
        <dbReference type="SAM" id="MobiDB-lite"/>
    </source>
</evidence>
<organism evidence="2 3">
    <name type="scientific">Nocardia terpenica</name>
    <dbReference type="NCBI Taxonomy" id="455432"/>
    <lineage>
        <taxon>Bacteria</taxon>
        <taxon>Bacillati</taxon>
        <taxon>Actinomycetota</taxon>
        <taxon>Actinomycetes</taxon>
        <taxon>Mycobacteriales</taxon>
        <taxon>Nocardiaceae</taxon>
        <taxon>Nocardia</taxon>
    </lineage>
</organism>
<gene>
    <name evidence="2" type="ORF">F6W96_13835</name>
</gene>
<proteinExistence type="predicted"/>
<dbReference type="EMBL" id="CP046173">
    <property type="protein sequence ID" value="QIS19210.1"/>
    <property type="molecule type" value="Genomic_DNA"/>
</dbReference>
<accession>A0A6G9Z196</accession>
<reference evidence="2 3" key="1">
    <citation type="journal article" date="2019" name="ACS Chem. Biol.">
        <title>Identification and Mobilization of a Cryptic Antibiotic Biosynthesis Gene Locus from a Human-Pathogenic Nocardia Isolate.</title>
        <authorList>
            <person name="Herisse M."/>
            <person name="Ishida K."/>
            <person name="Porter J.L."/>
            <person name="Howden B."/>
            <person name="Hertweck C."/>
            <person name="Stinear T.P."/>
            <person name="Pidot S.J."/>
        </authorList>
    </citation>
    <scope>NUCLEOTIDE SEQUENCE [LARGE SCALE GENOMIC DNA]</scope>
    <source>
        <strain evidence="2 3">AUSMDU00012715</strain>
    </source>
</reference>
<protein>
    <submittedName>
        <fullName evidence="2">Uncharacterized protein</fullName>
    </submittedName>
</protein>
<evidence type="ECO:0000313" key="2">
    <source>
        <dbReference type="EMBL" id="QIS19210.1"/>
    </source>
</evidence>
<dbReference type="RefSeq" id="WP_167486504.1">
    <property type="nucleotide sequence ID" value="NZ_CP046173.1"/>
</dbReference>
<feature type="region of interest" description="Disordered" evidence="1">
    <location>
        <begin position="126"/>
        <end position="150"/>
    </location>
</feature>
<sequence length="150" mass="16557">MAVKKGQRFPAPQDVIFPDGVGVIGEVEKVFKFNERRRQYTTDQDRDEETGLLKWKARLIDYSDEVRGMDTGIELVFLADVQPILPAGRRVRDIELEGLMVQPRATKAGDFAKLIYSYFATGVKGDTSGAKQAPANPGASRPARGDEKAA</sequence>
<name>A0A6G9Z196_9NOCA</name>
<dbReference type="AlphaFoldDB" id="A0A6G9Z196"/>
<dbReference type="Proteomes" id="UP000500953">
    <property type="component" value="Chromosome"/>
</dbReference>